<evidence type="ECO:0000259" key="2">
    <source>
        <dbReference type="Pfam" id="PF04146"/>
    </source>
</evidence>
<reference evidence="3" key="1">
    <citation type="journal article" date="2023" name="G3 (Bethesda)">
        <title>A reference genome for the long-term kleptoplast-retaining sea slug Elysia crispata morphotype clarki.</title>
        <authorList>
            <person name="Eastman K.E."/>
            <person name="Pendleton A.L."/>
            <person name="Shaikh M.A."/>
            <person name="Suttiyut T."/>
            <person name="Ogas R."/>
            <person name="Tomko P."/>
            <person name="Gavelis G."/>
            <person name="Widhalm J.R."/>
            <person name="Wisecaver J.H."/>
        </authorList>
    </citation>
    <scope>NUCLEOTIDE SEQUENCE</scope>
    <source>
        <strain evidence="3">ECLA1</strain>
    </source>
</reference>
<gene>
    <name evidence="3" type="ORF">RRG08_044484</name>
</gene>
<organism evidence="3 4">
    <name type="scientific">Elysia crispata</name>
    <name type="common">lettuce slug</name>
    <dbReference type="NCBI Taxonomy" id="231223"/>
    <lineage>
        <taxon>Eukaryota</taxon>
        <taxon>Metazoa</taxon>
        <taxon>Spiralia</taxon>
        <taxon>Lophotrochozoa</taxon>
        <taxon>Mollusca</taxon>
        <taxon>Gastropoda</taxon>
        <taxon>Heterobranchia</taxon>
        <taxon>Euthyneura</taxon>
        <taxon>Panpulmonata</taxon>
        <taxon>Sacoglossa</taxon>
        <taxon>Placobranchoidea</taxon>
        <taxon>Plakobranchidae</taxon>
        <taxon>Elysia</taxon>
    </lineage>
</organism>
<dbReference type="CDD" id="cd21134">
    <property type="entry name" value="YTH"/>
    <property type="match status" value="1"/>
</dbReference>
<accession>A0AAE0Z0M3</accession>
<dbReference type="Pfam" id="PF04146">
    <property type="entry name" value="YTH"/>
    <property type="match status" value="1"/>
</dbReference>
<dbReference type="EMBL" id="JAWDGP010005062">
    <property type="protein sequence ID" value="KAK3759911.1"/>
    <property type="molecule type" value="Genomic_DNA"/>
</dbReference>
<keyword evidence="1" id="KW-0175">Coiled coil</keyword>
<keyword evidence="4" id="KW-1185">Reference proteome</keyword>
<dbReference type="SUPFAM" id="SSF81301">
    <property type="entry name" value="Nucleotidyltransferase"/>
    <property type="match status" value="1"/>
</dbReference>
<dbReference type="GO" id="GO:0003723">
    <property type="term" value="F:RNA binding"/>
    <property type="evidence" value="ECO:0007669"/>
    <property type="project" value="InterPro"/>
</dbReference>
<evidence type="ECO:0000313" key="4">
    <source>
        <dbReference type="Proteomes" id="UP001283361"/>
    </source>
</evidence>
<comment type="caution">
    <text evidence="3">The sequence shown here is derived from an EMBL/GenBank/DDBJ whole genome shotgun (WGS) entry which is preliminary data.</text>
</comment>
<dbReference type="InterPro" id="IPR043519">
    <property type="entry name" value="NT_sf"/>
</dbReference>
<name>A0AAE0Z0M3_9GAST</name>
<evidence type="ECO:0000256" key="1">
    <source>
        <dbReference type="SAM" id="Coils"/>
    </source>
</evidence>
<feature type="domain" description="YTH" evidence="2">
    <location>
        <begin position="15"/>
        <end position="189"/>
    </location>
</feature>
<sequence>MCESVSAASQSMPTAYFIMKCADVASLQQCIQSNEWACRRRNKQPHPYDMLASAHDQGSVVLIFSVNSQHGWHGFCQSCFKIKPDTCPSGMNVHTQPVANTSVVSDIECQRESSTISSGCPNDLVEQDNTWHHFPVQWLVHYQKFNTYSCLDFKYTDHLKLSDGSPINKARNWQELPCDAGEELCNLMKDHYAHLTVLEQKQQALKNKKPESFFKGEQDISVLKENETWQAVIAKITKELGKVHLACPFGSQRYNCNTFDSDLDIFIVYQAKTVDVLGLDPPKQTIKNSHHEDVDYSVLELQRYCELLVKGDAKCVETLFLSESPIVVEGSPKWRKLCSSRSLLLTGQCLDKYMKEIKGTTGLKQFQRWRDANPNTEELTSKLAKLGYIVLRLLQNARDMTLLKDMIVYRNHSSLEHCELMAMRRGDFTYSKFMEVVNRYLEEIETHKDQVEAETDKAKSSIQKWLIECRLQDLQLDSAMKIS</sequence>
<dbReference type="PANTHER" id="PTHR34817:SF1">
    <property type="entry name" value="NUCLEOTIDYLTRANSFERASE"/>
    <property type="match status" value="1"/>
</dbReference>
<feature type="coiled-coil region" evidence="1">
    <location>
        <begin position="434"/>
        <end position="461"/>
    </location>
</feature>
<protein>
    <recommendedName>
        <fullName evidence="2">YTH domain-containing protein</fullName>
    </recommendedName>
</protein>
<dbReference type="InterPro" id="IPR018775">
    <property type="entry name" value="RlaP"/>
</dbReference>
<dbReference type="PANTHER" id="PTHR34817">
    <property type="entry name" value="NUCLEOTIDYLTRANSFERASE"/>
    <property type="match status" value="1"/>
</dbReference>
<proteinExistence type="predicted"/>
<dbReference type="Gene3D" id="3.10.590.10">
    <property type="entry name" value="ph1033 like domains"/>
    <property type="match status" value="1"/>
</dbReference>
<dbReference type="Pfam" id="PF10127">
    <property type="entry name" value="RlaP"/>
    <property type="match status" value="1"/>
</dbReference>
<dbReference type="InterPro" id="IPR007275">
    <property type="entry name" value="YTH_domain"/>
</dbReference>
<dbReference type="AlphaFoldDB" id="A0AAE0Z0M3"/>
<evidence type="ECO:0000313" key="3">
    <source>
        <dbReference type="EMBL" id="KAK3759911.1"/>
    </source>
</evidence>
<dbReference type="Proteomes" id="UP001283361">
    <property type="component" value="Unassembled WGS sequence"/>
</dbReference>